<dbReference type="GO" id="GO:0005886">
    <property type="term" value="C:plasma membrane"/>
    <property type="evidence" value="ECO:0007669"/>
    <property type="project" value="TreeGrafter"/>
</dbReference>
<dbReference type="SUPFAM" id="SSF47336">
    <property type="entry name" value="ACP-like"/>
    <property type="match status" value="1"/>
</dbReference>
<feature type="active site" description="Proton donor; for dehydratase activity" evidence="4">
    <location>
        <position position="2326"/>
    </location>
</feature>
<dbReference type="InterPro" id="IPR009081">
    <property type="entry name" value="PP-bd_ACP"/>
</dbReference>
<dbReference type="Gene3D" id="3.10.129.110">
    <property type="entry name" value="Polyketide synthase dehydratase"/>
    <property type="match status" value="1"/>
</dbReference>
<keyword evidence="8" id="KW-1185">Reference proteome</keyword>
<dbReference type="SMART" id="SM00826">
    <property type="entry name" value="PKS_DH"/>
    <property type="match status" value="1"/>
</dbReference>
<dbReference type="GO" id="GO:0071770">
    <property type="term" value="P:DIM/DIP cell wall layer assembly"/>
    <property type="evidence" value="ECO:0007669"/>
    <property type="project" value="TreeGrafter"/>
</dbReference>
<evidence type="ECO:0000259" key="6">
    <source>
        <dbReference type="PROSITE" id="PS52019"/>
    </source>
</evidence>
<feature type="domain" description="Ketosynthase family 3 (KS3)" evidence="5">
    <location>
        <begin position="8"/>
        <end position="434"/>
    </location>
</feature>
<dbReference type="Gene3D" id="1.10.1200.10">
    <property type="entry name" value="ACP-like"/>
    <property type="match status" value="1"/>
</dbReference>
<dbReference type="Proteomes" id="UP000003860">
    <property type="component" value="Unassembled WGS sequence"/>
</dbReference>
<dbReference type="InterPro" id="IPR016039">
    <property type="entry name" value="Thiolase-like"/>
</dbReference>
<evidence type="ECO:0000313" key="7">
    <source>
        <dbReference type="EMBL" id="EGD49280.1"/>
    </source>
</evidence>
<dbReference type="eggNOG" id="COG3321">
    <property type="taxonomic scope" value="Bacteria"/>
</dbReference>
<dbReference type="SMART" id="SM00825">
    <property type="entry name" value="PKS_KS"/>
    <property type="match status" value="2"/>
</dbReference>
<dbReference type="Pfam" id="PF08659">
    <property type="entry name" value="KR"/>
    <property type="match status" value="1"/>
</dbReference>
<reference evidence="7" key="1">
    <citation type="submission" date="2009-07" db="EMBL/GenBank/DDBJ databases">
        <authorList>
            <consortium name="US DOE Joint Genome Institute (JGI-PGF)"/>
            <person name="Lucas S."/>
            <person name="Copeland A."/>
            <person name="Lapidus A."/>
            <person name="Glavina del Rio T."/>
            <person name="Tice H."/>
            <person name="Bruce D."/>
            <person name="Goodwin L."/>
            <person name="Pitluck S."/>
            <person name="Larimer F."/>
            <person name="Land M.L."/>
            <person name="Mouttaki H."/>
            <person name="He Z."/>
            <person name="Zhou J."/>
            <person name="Hemme C.L."/>
        </authorList>
    </citation>
    <scope>NUCLEOTIDE SEQUENCE</scope>
    <source>
        <strain evidence="7">DSM 2782</strain>
    </source>
</reference>
<dbReference type="InterPro" id="IPR018201">
    <property type="entry name" value="Ketoacyl_synth_AS"/>
</dbReference>
<name>F1T732_9FIRM</name>
<dbReference type="PROSITE" id="PS00606">
    <property type="entry name" value="KS3_1"/>
    <property type="match status" value="1"/>
</dbReference>
<dbReference type="SMART" id="SM00822">
    <property type="entry name" value="PKS_KR"/>
    <property type="match status" value="1"/>
</dbReference>
<dbReference type="InterPro" id="IPR042104">
    <property type="entry name" value="PKS_dehydratase_sf"/>
</dbReference>
<dbReference type="InterPro" id="IPR014030">
    <property type="entry name" value="Ketoacyl_synth_N"/>
</dbReference>
<proteinExistence type="predicted"/>
<dbReference type="InterPro" id="IPR050091">
    <property type="entry name" value="PKS_NRPS_Biosynth_Enz"/>
</dbReference>
<dbReference type="InterPro" id="IPR049900">
    <property type="entry name" value="PKS_mFAS_DH"/>
</dbReference>
<comment type="caution">
    <text evidence="7">The sequence shown here is derived from an EMBL/GenBank/DDBJ whole genome shotgun (WGS) entry which is preliminary data.</text>
</comment>
<evidence type="ECO:0000256" key="2">
    <source>
        <dbReference type="ARBA" id="ARBA00022553"/>
    </source>
</evidence>
<dbReference type="Pfam" id="PF00550">
    <property type="entry name" value="PP-binding"/>
    <property type="match status" value="1"/>
</dbReference>
<dbReference type="GO" id="GO:0004312">
    <property type="term" value="F:fatty acid synthase activity"/>
    <property type="evidence" value="ECO:0007669"/>
    <property type="project" value="TreeGrafter"/>
</dbReference>
<gene>
    <name evidence="7" type="ORF">Cpap_3712</name>
</gene>
<dbReference type="GO" id="GO:0006633">
    <property type="term" value="P:fatty acid biosynthetic process"/>
    <property type="evidence" value="ECO:0007669"/>
    <property type="project" value="InterPro"/>
</dbReference>
<dbReference type="PANTHER" id="PTHR43775:SF37">
    <property type="entry name" value="SI:DKEY-61P9.11"/>
    <property type="match status" value="1"/>
</dbReference>
<dbReference type="PROSITE" id="PS52004">
    <property type="entry name" value="KS3_2"/>
    <property type="match status" value="2"/>
</dbReference>
<dbReference type="Gene3D" id="3.40.50.720">
    <property type="entry name" value="NAD(P)-binding Rossmann-like Domain"/>
    <property type="match status" value="1"/>
</dbReference>
<dbReference type="Pfam" id="PF21089">
    <property type="entry name" value="PKS_DH_N"/>
    <property type="match status" value="1"/>
</dbReference>
<evidence type="ECO:0000256" key="4">
    <source>
        <dbReference type="PROSITE-ProRule" id="PRU01363"/>
    </source>
</evidence>
<dbReference type="RefSeq" id="WP_004615878.1">
    <property type="nucleotide sequence ID" value="NZ_ACXX02000001.1"/>
</dbReference>
<dbReference type="GO" id="GO:0004315">
    <property type="term" value="F:3-oxoacyl-[acyl-carrier-protein] synthase activity"/>
    <property type="evidence" value="ECO:0007669"/>
    <property type="project" value="InterPro"/>
</dbReference>
<feature type="domain" description="PKS/mFAS DH" evidence="6">
    <location>
        <begin position="2129"/>
        <end position="2412"/>
    </location>
</feature>
<dbReference type="EC" id="2.3.1.94" evidence="7"/>
<dbReference type="InterPro" id="IPR036736">
    <property type="entry name" value="ACP-like_sf"/>
</dbReference>
<dbReference type="Gene3D" id="3.40.47.10">
    <property type="match status" value="2"/>
</dbReference>
<reference evidence="7" key="2">
    <citation type="submission" date="2011-01" db="EMBL/GenBank/DDBJ databases">
        <title>The Non-contiguous Finished genome of Clostridium papyrosolvens.</title>
        <authorList>
            <person name="Lucas S."/>
            <person name="Copeland A."/>
            <person name="Lapidus A."/>
            <person name="Cheng J.-F."/>
            <person name="Goodwin L."/>
            <person name="Pitluck S."/>
            <person name="Misra M."/>
            <person name="Chertkov O."/>
            <person name="Detter J.C."/>
            <person name="Han C."/>
            <person name="Tapia R."/>
            <person name="Land M."/>
            <person name="Hauser L."/>
            <person name="Kyrpides N."/>
            <person name="Ivanova N."/>
            <person name="Pagani I."/>
            <person name="Mouttaki H."/>
            <person name="He Z."/>
            <person name="Zhou J."/>
            <person name="Hemme C.L."/>
            <person name="Woyke T."/>
        </authorList>
    </citation>
    <scope>NUCLEOTIDE SEQUENCE [LARGE SCALE GENOMIC DNA]</scope>
    <source>
        <strain evidence="7">DSM 2782</strain>
    </source>
</reference>
<dbReference type="InterPro" id="IPR032821">
    <property type="entry name" value="PKS_assoc"/>
</dbReference>
<dbReference type="GO" id="GO:0031177">
    <property type="term" value="F:phosphopantetheine binding"/>
    <property type="evidence" value="ECO:0007669"/>
    <property type="project" value="InterPro"/>
</dbReference>
<dbReference type="Gene3D" id="1.10.1240.100">
    <property type="match status" value="2"/>
</dbReference>
<sequence>MRKESKCGNEIAIVGLSCMLPQANEADELWDNIVGKKDCIVEISKEKWMESNFFDSNIDSKNKISSKWIGEVSALKEFDNKFFSISPAEADNMDPDQRALLQETWKCIEDSGISLKTLREKRTSVIVGTAEVDTFENQHMPGNEINEFSGKGMFLFMIANRISWYFGFSGESKLVETGCPSGMCALNDSVNLLKLGKSDFAVVSGINTFKTSHMLKLMSKNGLFSPDGKCKTFSADANGIVVSEGVVSLLLAPLSVAKENNCHIYGIIENTAVNHSGETFSITAPKLSAQKDLILNAWKGLKFSPDTINYIETHGTGTSLGDPIEIEALKQAYEKVTDKKNFCWIGSVKPNIGHSLPVSGLAGIVKVLKMFEHGVIPGQINISEINPLISIEDSPFNITTENVSWQPDEQKLPLRAGVTSLGFAGVNAHVVLEQYIEVEKESCVSEPSKKYPIVFSAKSEEALIHLLEKWDNKIEKLESNNSIRDISFTLCSGREQFKYRTACIAEEGSKLIDCIERLKEDIHEVSDNKYLLDISFINEDFVNRIVELVRNNTCFETELLAISKSLNISKKQVYNPEYYPSKHTFDLIMATAYIKGLLSLADNFEGIYVETQDNKLLALMIADVINIEDVISYLDNKENAKIIITGKPKIIVNFNNKTLLTKEVITDKYITCLFAELSLEFKQSDISKTEASLQWLNNIRLLYKNQRTFNKFIHEASKFIEFDDFDLGEFISAEENNPDDIKDNKLRFMVLVAINIAIKKLYKKWSLIPPNVFADDRVNEISELVINGYFTFKEMCELYVKESGKKWQGPFNHTLEDILLIEKSNSITACEKYSIFTGLKDINTVEKILADIWLKGANIDWKKGLTFKKCKLVSLPTYCFNKKTFKYIKQNIIESESEQDELQIKVLDYKPSSLDVMDSYSEKQRLLVFSNIDKSNFEGFDAKELVYVKVSDSKKAQMDEYSVQPELLEDSFYIFNKLEQMEYVPDVILVALNDSEEIRKTKDYVLSTFIFAANLAKCLIQKNKFSGKLLFSSMGNESGMYSEGLTAFFKTLHIEYENLYFRNIICYEQTTSDFVSVLNKEINYFSSSEYKVTYRKLQRTVQTYTDYQPETQIPYLKENGTYILLGGFGEIGKVIAKHLTEQANVNLILCGRKPENDKVREFINPLNQGSTRVIYKSVDISIKEQLQGLIDNVINEFGYITGIFNMTGYIEPGFLESKDNGFLRNGVKLKVDATVFLDEITKDINLDFFVNFSSVSALVGDFGLSEYVYANCFFDEFISKREKLRKEGRRCGNSISINWPYWQDGGLRMVEKDASRFSLTTGLSPLLNKDAITAFDSIMKSNVSLQCCVLFGKDKKMNDYLESKLTLPTILQKNINLSLDNSSDIDVKTIVEQYLTKVIAKELKLNNDDIDLEDGFQSMGIDSILIHKLNRVLSADFSGVSSTIFFDCKNIDEMVSYFVQTYSEEQLRSILAPENNSIIESKISCECVKPSSIQINKKHLESELQTADSAECESKDIAIIGMSGRFPMAKSIEEFWMNLITKKDCVSEIPETRWNVENFYDNEAKNAYKGKMSSRWGGFIEDVDQFDPMLFQISPLDAGNMDPQERILLEVVYEAFEYAGYTRKRIQEKVKGNVGVFIGNTTNGYRLLIEDEMVKGNFGTHQALPWSIANRVSYVFELNGPSFIIDSACSSSLNSIVVAVDNIRNGKCKMAIAGGVNLHIHPSEYVLRSQLRVLSPKGKCHSFGSEADGYVPGEGIGAIILKPLSDAERDGDNILGIIKGVASNHVGHPNGYTVPSSTSQAEVIKTAIDDAGISARDITFIEAHGTGTILGDPIEINGLKSAFSNYTQDNQFCAIGSVKSNIGHLEGAAGIVSTIKAVLQLMNRVKIPLINCDTPNPRISFDDSQFYLQKELEPWTTYNDKLVLGISSFGAGGSNAHILIQNHEDNRKRLQAREIPQVPVLISAMNDDGVHKYVQKFLHWLGEQEAENNTLDISDIAYTTQVGRELLDSRICVLCSSVNELKAGLMNFLSNKPCTYVKTHMTADKITITKSEKNKYAIMAQTAITAGNVEEIAKFAILGIKIDWEQFNRLQKGFIIMLPTYVFDNHRYWLNFEENSDKDTDFYIKNNKSELAFLIDANISTIENQRFTRTIHSNEFFIKDHVIDGQAILPGTAIIEMAIEAGNLSLPKHYIKSLEDIHFHKAIEVSEEAVELQIDIIPEDYYIGFKIYICKEDERILSAEGKLIIDNDTDANNIFELPLTENLVQADSEEYYAWLDTLGFNFKNSFKSIEKLFVSQDLVMSVVSITQTEQFEGRGKNCTLWPPLIDGVLQSTFKLVENHTEKGCLSLPVSIGKLIMHESTRSNLIALAQKSKNCKEEKGEFIFDIYILNENGKLVMEVQEYRLVNVKKANHVSKKYEDTDDLIQEVIRRIKSGEIDKNMLLNLKLLE</sequence>
<dbReference type="OrthoDB" id="9765680at2"/>
<dbReference type="InterPro" id="IPR057326">
    <property type="entry name" value="KR_dom"/>
</dbReference>
<protein>
    <submittedName>
        <fullName evidence="7">6-deoxyerythronolide-B synthase</fullName>
        <ecNumber evidence="7">2.3.1.94</ecNumber>
    </submittedName>
</protein>
<dbReference type="InterPro" id="IPR036291">
    <property type="entry name" value="NAD(P)-bd_dom_sf"/>
</dbReference>
<feature type="domain" description="Ketosynthase family 3 (KS3)" evidence="5">
    <location>
        <begin position="1514"/>
        <end position="1942"/>
    </location>
</feature>
<dbReference type="InterPro" id="IPR013968">
    <property type="entry name" value="PKS_KR"/>
</dbReference>
<keyword evidence="7" id="KW-0012">Acyltransferase</keyword>
<dbReference type="InterPro" id="IPR020841">
    <property type="entry name" value="PKS_Beta-ketoAc_synthase_dom"/>
</dbReference>
<dbReference type="InterPro" id="IPR020806">
    <property type="entry name" value="PKS_PP-bd"/>
</dbReference>
<keyword evidence="1" id="KW-0596">Phosphopantetheine</keyword>
<dbReference type="GO" id="GO:0047879">
    <property type="term" value="F:erythronolide synthase activity"/>
    <property type="evidence" value="ECO:0007669"/>
    <property type="project" value="UniProtKB-EC"/>
</dbReference>
<dbReference type="SUPFAM" id="SSF51735">
    <property type="entry name" value="NAD(P)-binding Rossmann-fold domains"/>
    <property type="match status" value="1"/>
</dbReference>
<dbReference type="PANTHER" id="PTHR43775">
    <property type="entry name" value="FATTY ACID SYNTHASE"/>
    <property type="match status" value="1"/>
</dbReference>
<dbReference type="PROSITE" id="PS52019">
    <property type="entry name" value="PKS_MFAS_DH"/>
    <property type="match status" value="1"/>
</dbReference>
<dbReference type="InterPro" id="IPR001227">
    <property type="entry name" value="Ac_transferase_dom_sf"/>
</dbReference>
<accession>F1T732</accession>
<dbReference type="SMART" id="SM00823">
    <property type="entry name" value="PKS_PP"/>
    <property type="match status" value="1"/>
</dbReference>
<evidence type="ECO:0000313" key="8">
    <source>
        <dbReference type="Proteomes" id="UP000003860"/>
    </source>
</evidence>
<evidence type="ECO:0000256" key="1">
    <source>
        <dbReference type="ARBA" id="ARBA00022450"/>
    </source>
</evidence>
<dbReference type="Gene3D" id="3.40.366.10">
    <property type="entry name" value="Malonyl-Coenzyme A Acyl Carrier Protein, domain 2"/>
    <property type="match status" value="1"/>
</dbReference>
<dbReference type="CDD" id="cd00833">
    <property type="entry name" value="PKS"/>
    <property type="match status" value="2"/>
</dbReference>
<dbReference type="InterPro" id="IPR014031">
    <property type="entry name" value="Ketoacyl_synth_C"/>
</dbReference>
<evidence type="ECO:0000256" key="3">
    <source>
        <dbReference type="ARBA" id="ARBA00022679"/>
    </source>
</evidence>
<dbReference type="EMBL" id="ACXX02000001">
    <property type="protein sequence ID" value="EGD49280.1"/>
    <property type="molecule type" value="Genomic_DNA"/>
</dbReference>
<dbReference type="STRING" id="588581.Cpap_3712"/>
<dbReference type="Pfam" id="PF00109">
    <property type="entry name" value="ketoacyl-synt"/>
    <property type="match status" value="2"/>
</dbReference>
<evidence type="ECO:0000259" key="5">
    <source>
        <dbReference type="PROSITE" id="PS52004"/>
    </source>
</evidence>
<keyword evidence="3 7" id="KW-0808">Transferase</keyword>
<dbReference type="InterPro" id="IPR020807">
    <property type="entry name" value="PKS_DH"/>
</dbReference>
<keyword evidence="2" id="KW-0597">Phosphoprotein</keyword>
<dbReference type="GO" id="GO:0005737">
    <property type="term" value="C:cytoplasm"/>
    <property type="evidence" value="ECO:0007669"/>
    <property type="project" value="TreeGrafter"/>
</dbReference>
<dbReference type="Pfam" id="PF14765">
    <property type="entry name" value="PS-DH"/>
    <property type="match status" value="1"/>
</dbReference>
<dbReference type="Pfam" id="PF02801">
    <property type="entry name" value="Ketoacyl-synt_C"/>
    <property type="match status" value="2"/>
</dbReference>
<organism evidence="7 8">
    <name type="scientific">Ruminiclostridium papyrosolvens DSM 2782</name>
    <dbReference type="NCBI Taxonomy" id="588581"/>
    <lineage>
        <taxon>Bacteria</taxon>
        <taxon>Bacillati</taxon>
        <taxon>Bacillota</taxon>
        <taxon>Clostridia</taxon>
        <taxon>Eubacteriales</taxon>
        <taxon>Oscillospiraceae</taxon>
        <taxon>Ruminiclostridium</taxon>
    </lineage>
</organism>
<dbReference type="InterPro" id="IPR049551">
    <property type="entry name" value="PKS_DH_C"/>
</dbReference>
<feature type="region of interest" description="C-terminal hotdog fold" evidence="4">
    <location>
        <begin position="2263"/>
        <end position="2412"/>
    </location>
</feature>
<dbReference type="Pfam" id="PF16197">
    <property type="entry name" value="KAsynt_C_assoc"/>
    <property type="match status" value="2"/>
</dbReference>
<feature type="region of interest" description="N-terminal hotdog fold" evidence="4">
    <location>
        <begin position="2129"/>
        <end position="2250"/>
    </location>
</feature>
<feature type="active site" description="Proton acceptor; for dehydratase activity" evidence="4">
    <location>
        <position position="2161"/>
    </location>
</feature>
<dbReference type="SUPFAM" id="SSF53901">
    <property type="entry name" value="Thiolase-like"/>
    <property type="match status" value="2"/>
</dbReference>
<dbReference type="InterPro" id="IPR049552">
    <property type="entry name" value="PKS_DH_N"/>
</dbReference>